<evidence type="ECO:0000313" key="2">
    <source>
        <dbReference type="EMBL" id="MBP1044540.1"/>
    </source>
</evidence>
<feature type="transmembrane region" description="Helical" evidence="1">
    <location>
        <begin position="137"/>
        <end position="160"/>
    </location>
</feature>
<proteinExistence type="predicted"/>
<keyword evidence="1" id="KW-1133">Transmembrane helix</keyword>
<feature type="transmembrane region" description="Helical" evidence="1">
    <location>
        <begin position="36"/>
        <end position="53"/>
    </location>
</feature>
<keyword evidence="3" id="KW-1185">Reference proteome</keyword>
<organism evidence="2 3">
    <name type="scientific">Vagococcus allomyrinae</name>
    <dbReference type="NCBI Taxonomy" id="2794353"/>
    <lineage>
        <taxon>Bacteria</taxon>
        <taxon>Bacillati</taxon>
        <taxon>Bacillota</taxon>
        <taxon>Bacilli</taxon>
        <taxon>Lactobacillales</taxon>
        <taxon>Enterococcaceae</taxon>
        <taxon>Vagococcus</taxon>
    </lineage>
</organism>
<dbReference type="Proteomes" id="UP000674938">
    <property type="component" value="Unassembled WGS sequence"/>
</dbReference>
<comment type="caution">
    <text evidence="2">The sequence shown here is derived from an EMBL/GenBank/DDBJ whole genome shotgun (WGS) entry which is preliminary data.</text>
</comment>
<feature type="transmembrane region" description="Helical" evidence="1">
    <location>
        <begin position="59"/>
        <end position="84"/>
    </location>
</feature>
<evidence type="ECO:0000256" key="1">
    <source>
        <dbReference type="SAM" id="Phobius"/>
    </source>
</evidence>
<accession>A0A940PBG9</accession>
<reference evidence="2" key="1">
    <citation type="submission" date="2020-12" db="EMBL/GenBank/DDBJ databases">
        <title>Vagococcus allomyrinae sp. nov. and Enterococcus lavae sp. nov., isolated from the larvae of Allomyrina dichotoma.</title>
        <authorList>
            <person name="Lee S.D."/>
        </authorList>
    </citation>
    <scope>NUCLEOTIDE SEQUENCE</scope>
    <source>
        <strain evidence="2">BWB3-3</strain>
    </source>
</reference>
<feature type="transmembrane region" description="Helical" evidence="1">
    <location>
        <begin position="211"/>
        <end position="238"/>
    </location>
</feature>
<name>A0A940PBG9_9ENTE</name>
<dbReference type="RefSeq" id="WP_209533076.1">
    <property type="nucleotide sequence ID" value="NZ_JAEEGA010000031.1"/>
</dbReference>
<gene>
    <name evidence="2" type="ORF">I6N95_26370</name>
</gene>
<keyword evidence="1" id="KW-0472">Membrane</keyword>
<sequence>MINLKQYEKEDFYYFSIPVLHGNGGYAAFQSMIRIWFFIGLIEILDILYFSAYENFSEIPLFLWGFIVISGITVIINLAFILLMSGKTEVSSAFQGFLSFVMFGFSMMFMILIVSFYELPLDYFFGFLNTRTEMLQGLNWACIFLSVLGTLSFLMGSIFYARKLKRGETTKESQEVKKNLVSNYVWMLLTPIISSITFGIIMIMNNGGVRSWYFAVLLGIFAGSVILFKAPFYFVVYYMKKKFPETYREYDEKGNVAPTFEASYLEFLGVSDTLEESEDYDEFADYHHYDERNKYNKYSKQKNNSED</sequence>
<evidence type="ECO:0000313" key="3">
    <source>
        <dbReference type="Proteomes" id="UP000674938"/>
    </source>
</evidence>
<dbReference type="EMBL" id="JAEEGA010000031">
    <property type="protein sequence ID" value="MBP1044540.1"/>
    <property type="molecule type" value="Genomic_DNA"/>
</dbReference>
<keyword evidence="1" id="KW-0812">Transmembrane</keyword>
<feature type="transmembrane region" description="Helical" evidence="1">
    <location>
        <begin position="96"/>
        <end position="117"/>
    </location>
</feature>
<dbReference type="AlphaFoldDB" id="A0A940PBG9"/>
<protein>
    <submittedName>
        <fullName evidence="2">Uncharacterized protein</fullName>
    </submittedName>
</protein>
<feature type="transmembrane region" description="Helical" evidence="1">
    <location>
        <begin position="181"/>
        <end position="205"/>
    </location>
</feature>